<dbReference type="EMBL" id="JARZFX010000002">
    <property type="protein sequence ID" value="MEC5423221.1"/>
    <property type="molecule type" value="Genomic_DNA"/>
</dbReference>
<dbReference type="CDD" id="cd13143">
    <property type="entry name" value="MATE_MepA_like"/>
    <property type="match status" value="1"/>
</dbReference>
<feature type="transmembrane region" description="Helical" evidence="10">
    <location>
        <begin position="194"/>
        <end position="216"/>
    </location>
</feature>
<gene>
    <name evidence="11" type="ORF">QGM71_06860</name>
</gene>
<keyword evidence="7 10" id="KW-1133">Transmembrane helix</keyword>
<evidence type="ECO:0000256" key="7">
    <source>
        <dbReference type="ARBA" id="ARBA00022989"/>
    </source>
</evidence>
<evidence type="ECO:0000256" key="10">
    <source>
        <dbReference type="SAM" id="Phobius"/>
    </source>
</evidence>
<dbReference type="InterPro" id="IPR045070">
    <property type="entry name" value="MATE_MepA-like"/>
</dbReference>
<keyword evidence="6 10" id="KW-0812">Transmembrane</keyword>
<feature type="transmembrane region" description="Helical" evidence="10">
    <location>
        <begin position="236"/>
        <end position="262"/>
    </location>
</feature>
<evidence type="ECO:0000256" key="3">
    <source>
        <dbReference type="ARBA" id="ARBA00022106"/>
    </source>
</evidence>
<evidence type="ECO:0000256" key="2">
    <source>
        <dbReference type="ARBA" id="ARBA00008417"/>
    </source>
</evidence>
<dbReference type="RefSeq" id="WP_327606779.1">
    <property type="nucleotide sequence ID" value="NZ_JARZFX010000002.1"/>
</dbReference>
<feature type="transmembrane region" description="Helical" evidence="10">
    <location>
        <begin position="20"/>
        <end position="40"/>
    </location>
</feature>
<evidence type="ECO:0000256" key="9">
    <source>
        <dbReference type="ARBA" id="ARBA00023251"/>
    </source>
</evidence>
<keyword evidence="5" id="KW-1003">Cell membrane</keyword>
<keyword evidence="8 10" id="KW-0472">Membrane</keyword>
<proteinExistence type="inferred from homology"/>
<feature type="transmembrane region" description="Helical" evidence="10">
    <location>
        <begin position="282"/>
        <end position="308"/>
    </location>
</feature>
<evidence type="ECO:0000256" key="5">
    <source>
        <dbReference type="ARBA" id="ARBA00022475"/>
    </source>
</evidence>
<feature type="transmembrane region" description="Helical" evidence="10">
    <location>
        <begin position="320"/>
        <end position="340"/>
    </location>
</feature>
<sequence length="452" mass="49769">MTSKQTNSNFLETEPVSRVFFKYLIPSLIGMMLMALNIVVDGVMVGNRLGPVALAGVGIASPVFTLFLAMSLWIGIGGATLFSQAMGSKQTKQARFIFTHSLVLIIVFTIIIGLTAFIFREKLAFLLGANEETFPFTIGYLKVMLLFGFIFTLENALSIFVRNDQNPNLAMISLIVTSTANIGINYYFLYVLNLGVAAVAAGTLLAAFLGVLVLLIHFFKKDNNLRFVRIAFQRPLFINTMTVGFPSFLSEIGISVFTIAYNVTLVRIAGTAGVAAFSVLNYVHGVMLMMFLGMASAIQPLISYYHGAGLPGRKEQTIKIALKVAILAGIAACLIGQAGARQIVSIFGDFPEDIMEIATTGIRLFFIAYLFMGINFVMMTYFQSVAQIRMAIWITASREIIFMMVFILILPVIFGINGVWISVPLAELVVMITVAIHVKRHREFKTLFKVRS</sequence>
<name>A0ABU6KDQ9_9BACI</name>
<dbReference type="InterPro" id="IPR048279">
    <property type="entry name" value="MdtK-like"/>
</dbReference>
<dbReference type="Pfam" id="PF01554">
    <property type="entry name" value="MatE"/>
    <property type="match status" value="2"/>
</dbReference>
<feature type="transmembrane region" description="Helical" evidence="10">
    <location>
        <begin position="52"/>
        <end position="76"/>
    </location>
</feature>
<feature type="transmembrane region" description="Helical" evidence="10">
    <location>
        <begin position="390"/>
        <end position="413"/>
    </location>
</feature>
<feature type="transmembrane region" description="Helical" evidence="10">
    <location>
        <begin position="97"/>
        <end position="119"/>
    </location>
</feature>
<feature type="transmembrane region" description="Helical" evidence="10">
    <location>
        <begin position="169"/>
        <end position="188"/>
    </location>
</feature>
<reference evidence="11 12" key="1">
    <citation type="journal article" date="2024" name="Int. J. Syst. Evol. Microbiol.">
        <title>Virgibacillus tibetensis sp. nov., isolated from salt lake on the Tibetan Plateau of China.</title>
        <authorList>
            <person name="Phurbu D."/>
            <person name="Liu Z.-X."/>
            <person name="Wang R."/>
            <person name="Zheng Y.-Y."/>
            <person name="Liu H.-C."/>
            <person name="Zhou Y.-G."/>
            <person name="Yu Y.-J."/>
            <person name="Li A.-H."/>
        </authorList>
    </citation>
    <scope>NUCLEOTIDE SEQUENCE [LARGE SCALE GENOMIC DNA]</scope>
    <source>
        <strain evidence="11 12">C22-A2</strain>
    </source>
</reference>
<evidence type="ECO:0000256" key="4">
    <source>
        <dbReference type="ARBA" id="ARBA00022448"/>
    </source>
</evidence>
<comment type="caution">
    <text evidence="11">The sequence shown here is derived from an EMBL/GenBank/DDBJ whole genome shotgun (WGS) entry which is preliminary data.</text>
</comment>
<evidence type="ECO:0000313" key="11">
    <source>
        <dbReference type="EMBL" id="MEC5423221.1"/>
    </source>
</evidence>
<evidence type="ECO:0000256" key="1">
    <source>
        <dbReference type="ARBA" id="ARBA00004651"/>
    </source>
</evidence>
<keyword evidence="12" id="KW-1185">Reference proteome</keyword>
<dbReference type="InterPro" id="IPR051327">
    <property type="entry name" value="MATE_MepA_subfamily"/>
</dbReference>
<keyword evidence="4" id="KW-0813">Transport</keyword>
<evidence type="ECO:0000256" key="8">
    <source>
        <dbReference type="ARBA" id="ARBA00023136"/>
    </source>
</evidence>
<keyword evidence="9" id="KW-0046">Antibiotic resistance</keyword>
<accession>A0ABU6KDQ9</accession>
<dbReference type="Proteomes" id="UP001335737">
    <property type="component" value="Unassembled WGS sequence"/>
</dbReference>
<feature type="transmembrane region" description="Helical" evidence="10">
    <location>
        <begin position="360"/>
        <end position="378"/>
    </location>
</feature>
<feature type="transmembrane region" description="Helical" evidence="10">
    <location>
        <begin position="139"/>
        <end position="157"/>
    </location>
</feature>
<dbReference type="PIRSF" id="PIRSF006603">
    <property type="entry name" value="DinF"/>
    <property type="match status" value="1"/>
</dbReference>
<comment type="subcellular location">
    <subcellularLocation>
        <location evidence="1">Cell membrane</location>
        <topology evidence="1">Multi-pass membrane protein</topology>
    </subcellularLocation>
</comment>
<protein>
    <recommendedName>
        <fullName evidence="3">Multidrug export protein MepA</fullName>
    </recommendedName>
</protein>
<dbReference type="PANTHER" id="PTHR43823">
    <property type="entry name" value="SPORULATION PROTEIN YKVU"/>
    <property type="match status" value="1"/>
</dbReference>
<dbReference type="PANTHER" id="PTHR43823:SF4">
    <property type="entry name" value="SPORULATION PROTEIN YKVU"/>
    <property type="match status" value="1"/>
</dbReference>
<evidence type="ECO:0000313" key="12">
    <source>
        <dbReference type="Proteomes" id="UP001335737"/>
    </source>
</evidence>
<evidence type="ECO:0000256" key="6">
    <source>
        <dbReference type="ARBA" id="ARBA00022692"/>
    </source>
</evidence>
<organism evidence="11 12">
    <name type="scientific">Virgibacillus tibetensis</name>
    <dbReference type="NCBI Taxonomy" id="3042313"/>
    <lineage>
        <taxon>Bacteria</taxon>
        <taxon>Bacillati</taxon>
        <taxon>Bacillota</taxon>
        <taxon>Bacilli</taxon>
        <taxon>Bacillales</taxon>
        <taxon>Bacillaceae</taxon>
        <taxon>Virgibacillus</taxon>
    </lineage>
</organism>
<dbReference type="InterPro" id="IPR002528">
    <property type="entry name" value="MATE_fam"/>
</dbReference>
<comment type="similarity">
    <text evidence="2">Belongs to the multi antimicrobial extrusion (MATE) (TC 2.A.66.1) family. MepA subfamily.</text>
</comment>